<evidence type="ECO:0008006" key="8">
    <source>
        <dbReference type="Google" id="ProtNLM"/>
    </source>
</evidence>
<dbReference type="PANTHER" id="PTHR23121:SF9">
    <property type="entry name" value="SODIUM-DEPENDENT GLUCOSE TRANSPORTER 1"/>
    <property type="match status" value="1"/>
</dbReference>
<evidence type="ECO:0000256" key="4">
    <source>
        <dbReference type="SAM" id="MobiDB-lite"/>
    </source>
</evidence>
<protein>
    <recommendedName>
        <fullName evidence="8">Major facilitator superfamily (MFS) profile domain-containing protein</fullName>
    </recommendedName>
</protein>
<keyword evidence="3 5" id="KW-0472">Membrane</keyword>
<feature type="transmembrane region" description="Helical" evidence="5">
    <location>
        <begin position="363"/>
        <end position="383"/>
    </location>
</feature>
<feature type="transmembrane region" description="Helical" evidence="5">
    <location>
        <begin position="243"/>
        <end position="276"/>
    </location>
</feature>
<name>A0A2T7P9S2_POMCA</name>
<dbReference type="SUPFAM" id="SSF103473">
    <property type="entry name" value="MFS general substrate transporter"/>
    <property type="match status" value="1"/>
</dbReference>
<keyword evidence="1 5" id="KW-0812">Transmembrane</keyword>
<dbReference type="InterPro" id="IPR011701">
    <property type="entry name" value="MFS"/>
</dbReference>
<feature type="transmembrane region" description="Helical" evidence="5">
    <location>
        <begin position="424"/>
        <end position="442"/>
    </location>
</feature>
<feature type="transmembrane region" description="Helical" evidence="5">
    <location>
        <begin position="454"/>
        <end position="476"/>
    </location>
</feature>
<dbReference type="PANTHER" id="PTHR23121">
    <property type="entry name" value="SODIUM-DEPENDENT GLUCOSE TRANSPORTER 1"/>
    <property type="match status" value="1"/>
</dbReference>
<evidence type="ECO:0000313" key="7">
    <source>
        <dbReference type="Proteomes" id="UP000245119"/>
    </source>
</evidence>
<dbReference type="OrthoDB" id="9626824at2759"/>
<sequence length="515" mass="56666">MKMDGDEGQSHPMINGVSKDSQQERLDHRRRWLHTIVLYWGFIAMGWVYGQRGAAFLDLLLVTDMDVALGSLLFTLAAVASMMGALVGGFVIDKVGRPLLQMACGMFVNALLLPLIPLCTQFYLMAALFFASSLGLIVFDIATNLVMANLWKGKQGHTFMQGLHFCFAFGAILAPLATEPFLASRNQDTSFLSSIENRTCDDGILQTTGPHPQDDLEMSNVTLPNYTNGANESLRADAAETQVFYAFLQSSVFCMSSVLLSLLLLLFPVTAVATANSKTSSHAPIERDVTATRPLTLVARVLVAMFYMFGVTVGFYDFLMPFVVRELNWDKASGARLLAVFWMGFAAMRLGGVVVVRLFSPSTIIFTCLAIVMTSLLGLLAASLHHLDWAVWATACTVGLSSAMLFPTGIIYAGERIGPLTGRLMSIFFIAALVTTIMNSQLLPQLMQRYDNKWYLYIIIIQQGVGIASFVSLHMVTMRLKKANPSLHDREINIDKPCDKKDTSKNGETTLVKLL</sequence>
<comment type="caution">
    <text evidence="6">The sequence shown here is derived from an EMBL/GenBank/DDBJ whole genome shotgun (WGS) entry which is preliminary data.</text>
</comment>
<feature type="transmembrane region" description="Helical" evidence="5">
    <location>
        <begin position="99"/>
        <end position="116"/>
    </location>
</feature>
<dbReference type="Pfam" id="PF07690">
    <property type="entry name" value="MFS_1"/>
    <property type="match status" value="1"/>
</dbReference>
<evidence type="ECO:0000256" key="3">
    <source>
        <dbReference type="ARBA" id="ARBA00023136"/>
    </source>
</evidence>
<organism evidence="6 7">
    <name type="scientific">Pomacea canaliculata</name>
    <name type="common">Golden apple snail</name>
    <dbReference type="NCBI Taxonomy" id="400727"/>
    <lineage>
        <taxon>Eukaryota</taxon>
        <taxon>Metazoa</taxon>
        <taxon>Spiralia</taxon>
        <taxon>Lophotrochozoa</taxon>
        <taxon>Mollusca</taxon>
        <taxon>Gastropoda</taxon>
        <taxon>Caenogastropoda</taxon>
        <taxon>Architaenioglossa</taxon>
        <taxon>Ampullarioidea</taxon>
        <taxon>Ampullariidae</taxon>
        <taxon>Pomacea</taxon>
    </lineage>
</organism>
<feature type="transmembrane region" description="Helical" evidence="5">
    <location>
        <begin position="389"/>
        <end position="412"/>
    </location>
</feature>
<feature type="transmembrane region" description="Helical" evidence="5">
    <location>
        <begin position="158"/>
        <end position="177"/>
    </location>
</feature>
<feature type="transmembrane region" description="Helical" evidence="5">
    <location>
        <begin position="336"/>
        <end position="356"/>
    </location>
</feature>
<dbReference type="STRING" id="400727.A0A2T7P9S2"/>
<feature type="transmembrane region" description="Helical" evidence="5">
    <location>
        <begin position="32"/>
        <end position="49"/>
    </location>
</feature>
<dbReference type="Gene3D" id="1.20.1250.20">
    <property type="entry name" value="MFS general substrate transporter like domains"/>
    <property type="match status" value="2"/>
</dbReference>
<dbReference type="AlphaFoldDB" id="A0A2T7P9S2"/>
<evidence type="ECO:0000313" key="6">
    <source>
        <dbReference type="EMBL" id="PVD30169.1"/>
    </source>
</evidence>
<dbReference type="InterPro" id="IPR036259">
    <property type="entry name" value="MFS_trans_sf"/>
</dbReference>
<feature type="region of interest" description="Disordered" evidence="4">
    <location>
        <begin position="1"/>
        <end position="22"/>
    </location>
</feature>
<reference evidence="6 7" key="1">
    <citation type="submission" date="2018-04" db="EMBL/GenBank/DDBJ databases">
        <title>The genome of golden apple snail Pomacea canaliculata provides insight into stress tolerance and invasive adaptation.</title>
        <authorList>
            <person name="Liu C."/>
            <person name="Liu B."/>
            <person name="Ren Y."/>
            <person name="Zhang Y."/>
            <person name="Wang H."/>
            <person name="Li S."/>
            <person name="Jiang F."/>
            <person name="Yin L."/>
            <person name="Zhang G."/>
            <person name="Qian W."/>
            <person name="Fan W."/>
        </authorList>
    </citation>
    <scope>NUCLEOTIDE SEQUENCE [LARGE SCALE GENOMIC DNA]</scope>
    <source>
        <strain evidence="6">SZHN2017</strain>
        <tissue evidence="6">Muscle</tissue>
    </source>
</reference>
<dbReference type="Proteomes" id="UP000245119">
    <property type="component" value="Linkage Group LG5"/>
</dbReference>
<gene>
    <name evidence="6" type="ORF">C0Q70_09431</name>
</gene>
<evidence type="ECO:0000256" key="5">
    <source>
        <dbReference type="SAM" id="Phobius"/>
    </source>
</evidence>
<feature type="transmembrane region" description="Helical" evidence="5">
    <location>
        <begin position="297"/>
        <end position="316"/>
    </location>
</feature>
<proteinExistence type="predicted"/>
<accession>A0A2T7P9S2</accession>
<keyword evidence="7" id="KW-1185">Reference proteome</keyword>
<keyword evidence="2 5" id="KW-1133">Transmembrane helix</keyword>
<evidence type="ECO:0000256" key="1">
    <source>
        <dbReference type="ARBA" id="ARBA00022692"/>
    </source>
</evidence>
<dbReference type="GO" id="GO:0022857">
    <property type="term" value="F:transmembrane transporter activity"/>
    <property type="evidence" value="ECO:0007669"/>
    <property type="project" value="InterPro"/>
</dbReference>
<evidence type="ECO:0000256" key="2">
    <source>
        <dbReference type="ARBA" id="ARBA00022989"/>
    </source>
</evidence>
<dbReference type="EMBL" id="PZQS01000005">
    <property type="protein sequence ID" value="PVD30169.1"/>
    <property type="molecule type" value="Genomic_DNA"/>
</dbReference>
<feature type="transmembrane region" description="Helical" evidence="5">
    <location>
        <begin position="122"/>
        <end position="146"/>
    </location>
</feature>
<feature type="transmembrane region" description="Helical" evidence="5">
    <location>
        <begin position="69"/>
        <end position="92"/>
    </location>
</feature>